<dbReference type="AlphaFoldDB" id="A0A6A6CC57"/>
<dbReference type="PANTHER" id="PTHR35896">
    <property type="entry name" value="IG-LIKE DOMAIN-CONTAINING PROTEIN"/>
    <property type="match status" value="1"/>
</dbReference>
<proteinExistence type="predicted"/>
<dbReference type="Proteomes" id="UP000799537">
    <property type="component" value="Unassembled WGS sequence"/>
</dbReference>
<dbReference type="RefSeq" id="XP_033664381.1">
    <property type="nucleotide sequence ID" value="XM_033813616.1"/>
</dbReference>
<keyword evidence="3" id="KW-1185">Reference proteome</keyword>
<protein>
    <submittedName>
        <fullName evidence="2">Uncharacterized protein</fullName>
    </submittedName>
</protein>
<reference evidence="2" key="1">
    <citation type="journal article" date="2020" name="Stud. Mycol.">
        <title>101 Dothideomycetes genomes: a test case for predicting lifestyles and emergence of pathogens.</title>
        <authorList>
            <person name="Haridas S."/>
            <person name="Albert R."/>
            <person name="Binder M."/>
            <person name="Bloem J."/>
            <person name="Labutti K."/>
            <person name="Salamov A."/>
            <person name="Andreopoulos B."/>
            <person name="Baker S."/>
            <person name="Barry K."/>
            <person name="Bills G."/>
            <person name="Bluhm B."/>
            <person name="Cannon C."/>
            <person name="Castanera R."/>
            <person name="Culley D."/>
            <person name="Daum C."/>
            <person name="Ezra D."/>
            <person name="Gonzalez J."/>
            <person name="Henrissat B."/>
            <person name="Kuo A."/>
            <person name="Liang C."/>
            <person name="Lipzen A."/>
            <person name="Lutzoni F."/>
            <person name="Magnuson J."/>
            <person name="Mondo S."/>
            <person name="Nolan M."/>
            <person name="Ohm R."/>
            <person name="Pangilinan J."/>
            <person name="Park H.-J."/>
            <person name="Ramirez L."/>
            <person name="Alfaro M."/>
            <person name="Sun H."/>
            <person name="Tritt A."/>
            <person name="Yoshinaga Y."/>
            <person name="Zwiers L.-H."/>
            <person name="Turgeon B."/>
            <person name="Goodwin S."/>
            <person name="Spatafora J."/>
            <person name="Crous P."/>
            <person name="Grigoriev I."/>
        </authorList>
    </citation>
    <scope>NUCLEOTIDE SEQUENCE</scope>
    <source>
        <strain evidence="2">ATCC 36951</strain>
    </source>
</reference>
<gene>
    <name evidence="2" type="ORF">M409DRAFT_57390</name>
</gene>
<keyword evidence="1" id="KW-0812">Transmembrane</keyword>
<name>A0A6A6CC57_ZASCE</name>
<dbReference type="EMBL" id="ML993608">
    <property type="protein sequence ID" value="KAF2163492.1"/>
    <property type="molecule type" value="Genomic_DNA"/>
</dbReference>
<keyword evidence="1" id="KW-0472">Membrane</keyword>
<organism evidence="2 3">
    <name type="scientific">Zasmidium cellare ATCC 36951</name>
    <dbReference type="NCBI Taxonomy" id="1080233"/>
    <lineage>
        <taxon>Eukaryota</taxon>
        <taxon>Fungi</taxon>
        <taxon>Dikarya</taxon>
        <taxon>Ascomycota</taxon>
        <taxon>Pezizomycotina</taxon>
        <taxon>Dothideomycetes</taxon>
        <taxon>Dothideomycetidae</taxon>
        <taxon>Mycosphaerellales</taxon>
        <taxon>Mycosphaerellaceae</taxon>
        <taxon>Zasmidium</taxon>
    </lineage>
</organism>
<sequence length="235" mass="26703">MFTDKHPYKRSLESDDDQELEWQTNRKALSDSRRKLLIRQGTLLLGLFLAVLLGLSLIANLAPVTRQTTIATWTSCGNDPSTARSRGCSFDLISFAWQTPECYDGELVSEFTSWKGNWTFYSDVHLTAPVGQRVAMHGETQLYVKWEYHIVHCTFMWRQMHRAYERGWIDAHLGNYNHTLHCQQMILMDADETKTIATGARVIYPECLPVDGTQSAKIGALSSGEYEPPLAVNGR</sequence>
<evidence type="ECO:0000313" key="2">
    <source>
        <dbReference type="EMBL" id="KAF2163492.1"/>
    </source>
</evidence>
<dbReference type="OrthoDB" id="3639104at2759"/>
<dbReference type="InterPro" id="IPR053008">
    <property type="entry name" value="Phomopsin_biosynth_assoc"/>
</dbReference>
<evidence type="ECO:0000256" key="1">
    <source>
        <dbReference type="SAM" id="Phobius"/>
    </source>
</evidence>
<dbReference type="PANTHER" id="PTHR35896:SF3">
    <property type="entry name" value="MAJOR FACILITATOR SUPERFAMILY TRANSPORTER"/>
    <property type="match status" value="1"/>
</dbReference>
<keyword evidence="1" id="KW-1133">Transmembrane helix</keyword>
<accession>A0A6A6CC57</accession>
<evidence type="ECO:0000313" key="3">
    <source>
        <dbReference type="Proteomes" id="UP000799537"/>
    </source>
</evidence>
<dbReference type="GeneID" id="54566888"/>
<feature type="transmembrane region" description="Helical" evidence="1">
    <location>
        <begin position="43"/>
        <end position="62"/>
    </location>
</feature>